<keyword evidence="3" id="KW-0808">Transferase</keyword>
<dbReference type="Pfam" id="PF00534">
    <property type="entry name" value="Glycos_transf_1"/>
    <property type="match status" value="1"/>
</dbReference>
<feature type="domain" description="Glycosyl transferase family 1" evidence="1">
    <location>
        <begin position="191"/>
        <end position="356"/>
    </location>
</feature>
<proteinExistence type="predicted"/>
<dbReference type="InterPro" id="IPR028098">
    <property type="entry name" value="Glyco_trans_4-like_N"/>
</dbReference>
<dbReference type="EC" id="2.4.1.52" evidence="3"/>
<gene>
    <name evidence="3" type="primary">tagE</name>
    <name evidence="3" type="ORF">ERS852429_02275</name>
</gene>
<dbReference type="Pfam" id="PF13439">
    <property type="entry name" value="Glyco_transf_4"/>
    <property type="match status" value="1"/>
</dbReference>
<dbReference type="PANTHER" id="PTHR12526:SF628">
    <property type="entry name" value="MANNOSYLGLUCOSYLGLYCERATE SYNTHASE"/>
    <property type="match status" value="1"/>
</dbReference>
<evidence type="ECO:0000313" key="3">
    <source>
        <dbReference type="EMBL" id="CUN17320.1"/>
    </source>
</evidence>
<organism evidence="3 4">
    <name type="scientific">Parabacteroides distasonis</name>
    <dbReference type="NCBI Taxonomy" id="823"/>
    <lineage>
        <taxon>Bacteria</taxon>
        <taxon>Pseudomonadati</taxon>
        <taxon>Bacteroidota</taxon>
        <taxon>Bacteroidia</taxon>
        <taxon>Bacteroidales</taxon>
        <taxon>Tannerellaceae</taxon>
        <taxon>Parabacteroides</taxon>
    </lineage>
</organism>
<dbReference type="PANTHER" id="PTHR12526">
    <property type="entry name" value="GLYCOSYLTRANSFERASE"/>
    <property type="match status" value="1"/>
</dbReference>
<dbReference type="Gene3D" id="3.40.50.2000">
    <property type="entry name" value="Glycogen Phosphorylase B"/>
    <property type="match status" value="2"/>
</dbReference>
<feature type="domain" description="Glycosyltransferase subfamily 4-like N-terminal" evidence="2">
    <location>
        <begin position="12"/>
        <end position="188"/>
    </location>
</feature>
<evidence type="ECO:0000259" key="1">
    <source>
        <dbReference type="Pfam" id="PF00534"/>
    </source>
</evidence>
<sequence>MNILFILQYYKIGGVQTVTHVLSNKFVQEGHNCNVLTLTPSKGEEIHPILNSRIGVSVIDSHTLSTKEAIIQLRNFLIDKNVDVIINQSGHLFRTTALIKNASKDLNIKIISVLHNTPSFGLKFRYKHNITGKLKYYKNILKLAYSYRKVYKNSDLYILLSESFISEFEKISRLKNLKKIRLISNPITIANEDFIYNFERKEKQIIFVGRLEYTQKRIERILNVWGKIQSEYKDWELTIVGDGPDILRLKNITENKNIQSVKFVGFQNPKSFYEKASILLLTSDYEGFPLTITESMNFGVIPIVYGSYSAAYDIISDNYSGMISKPNNGFDEEDFTNKLKMLLSSVTKRKDFSLNALNDSRRFLLNNIYEKWEKIL</sequence>
<reference evidence="3 4" key="1">
    <citation type="submission" date="2015-09" db="EMBL/GenBank/DDBJ databases">
        <authorList>
            <consortium name="Pathogen Informatics"/>
        </authorList>
    </citation>
    <scope>NUCLEOTIDE SEQUENCE [LARGE SCALE GENOMIC DNA]</scope>
    <source>
        <strain evidence="3 4">2789STDY5608872</strain>
    </source>
</reference>
<evidence type="ECO:0000259" key="2">
    <source>
        <dbReference type="Pfam" id="PF13439"/>
    </source>
</evidence>
<dbReference type="SUPFAM" id="SSF53756">
    <property type="entry name" value="UDP-Glycosyltransferase/glycogen phosphorylase"/>
    <property type="match status" value="1"/>
</dbReference>
<dbReference type="InterPro" id="IPR001296">
    <property type="entry name" value="Glyco_trans_1"/>
</dbReference>
<name>A0A173USC2_PARDI</name>
<protein>
    <submittedName>
        <fullName evidence="3">Probable poly(Glycerol-phosphate) alpha-glucosyltransferase</fullName>
        <ecNumber evidence="3">2.4.1.52</ecNumber>
    </submittedName>
</protein>
<dbReference type="AlphaFoldDB" id="A0A173USC2"/>
<accession>A0A173USC2</accession>
<keyword evidence="3" id="KW-0328">Glycosyltransferase</keyword>
<dbReference type="EMBL" id="CYXP01000005">
    <property type="protein sequence ID" value="CUN17320.1"/>
    <property type="molecule type" value="Genomic_DNA"/>
</dbReference>
<dbReference type="Proteomes" id="UP000095591">
    <property type="component" value="Unassembled WGS sequence"/>
</dbReference>
<dbReference type="GO" id="GO:0047265">
    <property type="term" value="F:poly(glycerol-phosphate) alpha-glucosyltransferase activity"/>
    <property type="evidence" value="ECO:0007669"/>
    <property type="project" value="UniProtKB-EC"/>
</dbReference>
<evidence type="ECO:0000313" key="4">
    <source>
        <dbReference type="Proteomes" id="UP000095591"/>
    </source>
</evidence>
<dbReference type="RefSeq" id="WP_007219040.1">
    <property type="nucleotide sequence ID" value="NZ_CP103128.1"/>
</dbReference>